<protein>
    <recommendedName>
        <fullName evidence="1">Ubiquitin-like domain-containing protein</fullName>
    </recommendedName>
</protein>
<dbReference type="Gene3D" id="3.10.20.90">
    <property type="entry name" value="Phosphatidylinositol 3-kinase Catalytic Subunit, Chain A, domain 1"/>
    <property type="match status" value="2"/>
</dbReference>
<dbReference type="InterPro" id="IPR019956">
    <property type="entry name" value="Ubiquitin_dom"/>
</dbReference>
<name>A0A7S0INL7_9EUKA</name>
<dbReference type="SUPFAM" id="SSF54236">
    <property type="entry name" value="Ubiquitin-like"/>
    <property type="match status" value="2"/>
</dbReference>
<feature type="domain" description="Ubiquitin-like" evidence="1">
    <location>
        <begin position="36"/>
        <end position="112"/>
    </location>
</feature>
<feature type="domain" description="Ubiquitin-like" evidence="1">
    <location>
        <begin position="124"/>
        <end position="201"/>
    </location>
</feature>
<dbReference type="PROSITE" id="PS50053">
    <property type="entry name" value="UBIQUITIN_2"/>
    <property type="match status" value="2"/>
</dbReference>
<dbReference type="Pfam" id="PF00240">
    <property type="entry name" value="ubiquitin"/>
    <property type="match status" value="2"/>
</dbReference>
<organism evidence="2">
    <name type="scientific">Calcidiscus leptoporus</name>
    <dbReference type="NCBI Taxonomy" id="127549"/>
    <lineage>
        <taxon>Eukaryota</taxon>
        <taxon>Haptista</taxon>
        <taxon>Haptophyta</taxon>
        <taxon>Prymnesiophyceae</taxon>
        <taxon>Coccolithales</taxon>
        <taxon>Calcidiscaceae</taxon>
        <taxon>Calcidiscus</taxon>
    </lineage>
</organism>
<gene>
    <name evidence="2" type="ORF">CLEP1334_LOCUS2362</name>
</gene>
<dbReference type="InterPro" id="IPR000626">
    <property type="entry name" value="Ubiquitin-like_dom"/>
</dbReference>
<dbReference type="PANTHER" id="PTHR10666">
    <property type="entry name" value="UBIQUITIN"/>
    <property type="match status" value="1"/>
</dbReference>
<sequence length="201" mass="22037">MKGADGGLDREATLAAINPQMGVLKTLRACLDDSFMPIFVKMLDTPGLCLVVKASDSIGHVKMMIEDKWSIFAGHQLLIFAGRALAEDGKTLTDCNITKEATLHLMHRLSDPKPFLGPRGDASSRLFVRISHATGSTSVRSVSLDVRGTTTLAELKALIHAREGIPPEKQRLRREGRDVRKADGTLDELQIGREINLIVRQ</sequence>
<dbReference type="SMART" id="SM00213">
    <property type="entry name" value="UBQ"/>
    <property type="match status" value="2"/>
</dbReference>
<evidence type="ECO:0000259" key="1">
    <source>
        <dbReference type="PROSITE" id="PS50053"/>
    </source>
</evidence>
<dbReference type="InterPro" id="IPR029071">
    <property type="entry name" value="Ubiquitin-like_domsf"/>
</dbReference>
<accession>A0A7S0INL7</accession>
<reference evidence="2" key="1">
    <citation type="submission" date="2021-01" db="EMBL/GenBank/DDBJ databases">
        <authorList>
            <person name="Corre E."/>
            <person name="Pelletier E."/>
            <person name="Niang G."/>
            <person name="Scheremetjew M."/>
            <person name="Finn R."/>
            <person name="Kale V."/>
            <person name="Holt S."/>
            <person name="Cochrane G."/>
            <person name="Meng A."/>
            <person name="Brown T."/>
            <person name="Cohen L."/>
        </authorList>
    </citation>
    <scope>NUCLEOTIDE SEQUENCE</scope>
    <source>
        <strain evidence="2">RCC1130</strain>
    </source>
</reference>
<dbReference type="AlphaFoldDB" id="A0A7S0INL7"/>
<proteinExistence type="predicted"/>
<dbReference type="InterPro" id="IPR050158">
    <property type="entry name" value="Ubiquitin_ubiquitin-like"/>
</dbReference>
<dbReference type="CDD" id="cd17039">
    <property type="entry name" value="Ubl_ubiquitin_like"/>
    <property type="match status" value="1"/>
</dbReference>
<dbReference type="EMBL" id="HBER01004753">
    <property type="protein sequence ID" value="CAD8527141.1"/>
    <property type="molecule type" value="Transcribed_RNA"/>
</dbReference>
<dbReference type="PRINTS" id="PR00348">
    <property type="entry name" value="UBIQUITIN"/>
</dbReference>
<evidence type="ECO:0000313" key="2">
    <source>
        <dbReference type="EMBL" id="CAD8527141.1"/>
    </source>
</evidence>